<dbReference type="GO" id="GO:0006298">
    <property type="term" value="P:mismatch repair"/>
    <property type="evidence" value="ECO:0007669"/>
    <property type="project" value="InterPro"/>
</dbReference>
<dbReference type="GO" id="GO:0140664">
    <property type="term" value="F:ATP-dependent DNA damage sensor activity"/>
    <property type="evidence" value="ECO:0007669"/>
    <property type="project" value="InterPro"/>
</dbReference>
<dbReference type="OrthoDB" id="429932at2759"/>
<dbReference type="Gene3D" id="3.30.1540.20">
    <property type="entry name" value="MutL, C-terminal domain, dimerisation subdomain"/>
    <property type="match status" value="1"/>
</dbReference>
<dbReference type="PANTHER" id="PTHR10073">
    <property type="entry name" value="DNA MISMATCH REPAIR PROTEIN MLH, PMS, MUTL"/>
    <property type="match status" value="1"/>
</dbReference>
<keyword evidence="2" id="KW-0227">DNA damage</keyword>
<dbReference type="InterPro" id="IPR013507">
    <property type="entry name" value="DNA_mismatch_S5_2-like"/>
</dbReference>
<dbReference type="SUPFAM" id="SSF55874">
    <property type="entry name" value="ATPase domain of HSP90 chaperone/DNA topoisomerase II/histidine kinase"/>
    <property type="match status" value="1"/>
</dbReference>
<dbReference type="Gene3D" id="3.30.565.10">
    <property type="entry name" value="Histidine kinase-like ATPase, C-terminal domain"/>
    <property type="match status" value="1"/>
</dbReference>
<evidence type="ECO:0000313" key="7">
    <source>
        <dbReference type="Proteomes" id="UP000298030"/>
    </source>
</evidence>
<accession>A0A4Y7TNJ0</accession>
<feature type="domain" description="DNA mismatch repair protein S5" evidence="5">
    <location>
        <begin position="226"/>
        <end position="375"/>
    </location>
</feature>
<dbReference type="SUPFAM" id="SSF54211">
    <property type="entry name" value="Ribosomal protein S5 domain 2-like"/>
    <property type="match status" value="1"/>
</dbReference>
<dbReference type="SMART" id="SM01340">
    <property type="entry name" value="DNA_mis_repair"/>
    <property type="match status" value="1"/>
</dbReference>
<dbReference type="Gene3D" id="3.30.230.10">
    <property type="match status" value="1"/>
</dbReference>
<comment type="similarity">
    <text evidence="1">Belongs to the DNA mismatch repair MutL/HexB family.</text>
</comment>
<proteinExistence type="inferred from homology"/>
<dbReference type="SMART" id="SM00853">
    <property type="entry name" value="MutL_C"/>
    <property type="match status" value="1"/>
</dbReference>
<evidence type="ECO:0008006" key="8">
    <source>
        <dbReference type="Google" id="ProtNLM"/>
    </source>
</evidence>
<dbReference type="InterPro" id="IPR002099">
    <property type="entry name" value="MutL/Mlh/PMS"/>
</dbReference>
<gene>
    <name evidence="6" type="ORF">FA13DRAFT_1376732</name>
</gene>
<evidence type="ECO:0000259" key="5">
    <source>
        <dbReference type="SMART" id="SM01340"/>
    </source>
</evidence>
<feature type="region of interest" description="Disordered" evidence="3">
    <location>
        <begin position="401"/>
        <end position="439"/>
    </location>
</feature>
<organism evidence="6 7">
    <name type="scientific">Coprinellus micaceus</name>
    <name type="common">Glistening ink-cap mushroom</name>
    <name type="synonym">Coprinus micaceus</name>
    <dbReference type="NCBI Taxonomy" id="71717"/>
    <lineage>
        <taxon>Eukaryota</taxon>
        <taxon>Fungi</taxon>
        <taxon>Dikarya</taxon>
        <taxon>Basidiomycota</taxon>
        <taxon>Agaricomycotina</taxon>
        <taxon>Agaricomycetes</taxon>
        <taxon>Agaricomycetidae</taxon>
        <taxon>Agaricales</taxon>
        <taxon>Agaricineae</taxon>
        <taxon>Psathyrellaceae</taxon>
        <taxon>Coprinellus</taxon>
    </lineage>
</organism>
<keyword evidence="7" id="KW-1185">Reference proteome</keyword>
<sequence>MDAEIEKLDTSTQSHIRSTQILTSLPQIVSELLQNALDAGATSVEISIDAQEWLCWVKDNGHGIGKNNLDSIGRDGYAGRYSTSKSYAQNLMNAESTFGFRGEVLASAADIGCLEISSRISQSKETWATIVKGAKRLYFGPAIRWRRETPGTVVCVRDAFYNLPVRRNSHPSPAKTWDLVRQEAERYALVFPEVSFSVEDLHQSKQVAPGEKLLRIPKAQSTLAAFRRLYGRALAENVEEISASIETLRMDGFISLASSGSRSYQYIFINRRPTERNELHRAVDSWFSQSTFGRMALNEAGEQDLPGSAEKRPVYCLNIRIPPSDIDNCLEPSKSTVHFKVRLWHWSEVQELTDSGQDQSSVFSFLYSIVHGFLEKHGFLSRARLSMDRARILPVKADVPRKRRRADSADDSGFMEGDVFGQPSSSDHPTSIHRRESTPSKLVVSIGGENEPFTWIDPNTGETFIIDPRTGNSLKQRTHFGGRDAEDTQNYFAYGTTDRRSMKRRDADTATGPTADIPDWLSLAGQMNEAYPRAEKRLNVPSAGLVPVIQLKARLASPEGTRPCEAGFKSRSEQISRQQLLHARVIGQVDRKFVGCVVNPQSGTPSLISESANNRSTSAETLILVDQHAADERIRVEGFLGPLCLGFLYSRSGGTDPKEATPITRFTPPYPILLARHEASLLKGNAGIRDLLRCWGISLQDDPAKGSDRDSSIGSNGDFEQVFVTSIPEVLNDKLRQNNELQALFKGTLGEIQSGTLLIDTLPIPSRQALASKHGWLPALRWCPRSLVELINSKACRGAIMFNDELSREQCERLISQLALTAFPFQCAHGRFVSTPLFVDLHHS</sequence>
<dbReference type="NCBIfam" id="TIGR00585">
    <property type="entry name" value="mutl"/>
    <property type="match status" value="1"/>
</dbReference>
<dbReference type="GO" id="GO:0016887">
    <property type="term" value="F:ATP hydrolysis activity"/>
    <property type="evidence" value="ECO:0007669"/>
    <property type="project" value="InterPro"/>
</dbReference>
<evidence type="ECO:0000256" key="1">
    <source>
        <dbReference type="ARBA" id="ARBA00006082"/>
    </source>
</evidence>
<dbReference type="GO" id="GO:0061982">
    <property type="term" value="P:meiosis I cell cycle process"/>
    <property type="evidence" value="ECO:0007669"/>
    <property type="project" value="UniProtKB-ARBA"/>
</dbReference>
<dbReference type="STRING" id="71717.A0A4Y7TNJ0"/>
<feature type="domain" description="MutL C-terminal dimerisation" evidence="4">
    <location>
        <begin position="585"/>
        <end position="806"/>
    </location>
</feature>
<evidence type="ECO:0000256" key="3">
    <source>
        <dbReference type="SAM" id="MobiDB-lite"/>
    </source>
</evidence>
<dbReference type="PANTHER" id="PTHR10073:SF47">
    <property type="entry name" value="DNA MISMATCH REPAIR PROTEIN MLH3"/>
    <property type="match status" value="1"/>
</dbReference>
<dbReference type="Pfam" id="PF13589">
    <property type="entry name" value="HATPase_c_3"/>
    <property type="match status" value="1"/>
</dbReference>
<dbReference type="InterPro" id="IPR014790">
    <property type="entry name" value="MutL_C"/>
</dbReference>
<dbReference type="EMBL" id="QPFP01000007">
    <property type="protein sequence ID" value="TEB35750.1"/>
    <property type="molecule type" value="Genomic_DNA"/>
</dbReference>
<dbReference type="SUPFAM" id="SSF118116">
    <property type="entry name" value="DNA mismatch repair protein MutL"/>
    <property type="match status" value="1"/>
</dbReference>
<evidence type="ECO:0000256" key="2">
    <source>
        <dbReference type="ARBA" id="ARBA00022763"/>
    </source>
</evidence>
<evidence type="ECO:0000259" key="4">
    <source>
        <dbReference type="SMART" id="SM00853"/>
    </source>
</evidence>
<dbReference type="GO" id="GO:0030983">
    <property type="term" value="F:mismatched DNA binding"/>
    <property type="evidence" value="ECO:0007669"/>
    <property type="project" value="InterPro"/>
</dbReference>
<dbReference type="Pfam" id="PF01119">
    <property type="entry name" value="DNA_mis_repair"/>
    <property type="match status" value="1"/>
</dbReference>
<dbReference type="InterPro" id="IPR014721">
    <property type="entry name" value="Ribsml_uS5_D2-typ_fold_subgr"/>
</dbReference>
<dbReference type="GO" id="GO:0005524">
    <property type="term" value="F:ATP binding"/>
    <property type="evidence" value="ECO:0007669"/>
    <property type="project" value="InterPro"/>
</dbReference>
<name>A0A4Y7TNJ0_COPMI</name>
<dbReference type="AlphaFoldDB" id="A0A4Y7TNJ0"/>
<dbReference type="InterPro" id="IPR037198">
    <property type="entry name" value="MutL_C_sf"/>
</dbReference>
<dbReference type="InterPro" id="IPR042120">
    <property type="entry name" value="MutL_C_dimsub"/>
</dbReference>
<evidence type="ECO:0000313" key="6">
    <source>
        <dbReference type="EMBL" id="TEB35750.1"/>
    </source>
</evidence>
<dbReference type="InterPro" id="IPR036890">
    <property type="entry name" value="HATPase_C_sf"/>
</dbReference>
<protein>
    <recommendedName>
        <fullName evidence="8">MutL C-terminal dimerisation domain-containing protein</fullName>
    </recommendedName>
</protein>
<dbReference type="Proteomes" id="UP000298030">
    <property type="component" value="Unassembled WGS sequence"/>
</dbReference>
<dbReference type="GO" id="GO:0032300">
    <property type="term" value="C:mismatch repair complex"/>
    <property type="evidence" value="ECO:0007669"/>
    <property type="project" value="InterPro"/>
</dbReference>
<comment type="caution">
    <text evidence="6">The sequence shown here is derived from an EMBL/GenBank/DDBJ whole genome shotgun (WGS) entry which is preliminary data.</text>
</comment>
<dbReference type="InterPro" id="IPR020568">
    <property type="entry name" value="Ribosomal_Su5_D2-typ_SF"/>
</dbReference>
<dbReference type="InterPro" id="IPR038973">
    <property type="entry name" value="MutL/Mlh/Pms-like"/>
</dbReference>
<reference evidence="6 7" key="1">
    <citation type="journal article" date="2019" name="Nat. Ecol. Evol.">
        <title>Megaphylogeny resolves global patterns of mushroom evolution.</title>
        <authorList>
            <person name="Varga T."/>
            <person name="Krizsan K."/>
            <person name="Foldi C."/>
            <person name="Dima B."/>
            <person name="Sanchez-Garcia M."/>
            <person name="Sanchez-Ramirez S."/>
            <person name="Szollosi G.J."/>
            <person name="Szarkandi J.G."/>
            <person name="Papp V."/>
            <person name="Albert L."/>
            <person name="Andreopoulos W."/>
            <person name="Angelini C."/>
            <person name="Antonin V."/>
            <person name="Barry K.W."/>
            <person name="Bougher N.L."/>
            <person name="Buchanan P."/>
            <person name="Buyck B."/>
            <person name="Bense V."/>
            <person name="Catcheside P."/>
            <person name="Chovatia M."/>
            <person name="Cooper J."/>
            <person name="Damon W."/>
            <person name="Desjardin D."/>
            <person name="Finy P."/>
            <person name="Geml J."/>
            <person name="Haridas S."/>
            <person name="Hughes K."/>
            <person name="Justo A."/>
            <person name="Karasinski D."/>
            <person name="Kautmanova I."/>
            <person name="Kiss B."/>
            <person name="Kocsube S."/>
            <person name="Kotiranta H."/>
            <person name="LaButti K.M."/>
            <person name="Lechner B.E."/>
            <person name="Liimatainen K."/>
            <person name="Lipzen A."/>
            <person name="Lukacs Z."/>
            <person name="Mihaltcheva S."/>
            <person name="Morgado L.N."/>
            <person name="Niskanen T."/>
            <person name="Noordeloos M.E."/>
            <person name="Ohm R.A."/>
            <person name="Ortiz-Santana B."/>
            <person name="Ovrebo C."/>
            <person name="Racz N."/>
            <person name="Riley R."/>
            <person name="Savchenko A."/>
            <person name="Shiryaev A."/>
            <person name="Soop K."/>
            <person name="Spirin V."/>
            <person name="Szebenyi C."/>
            <person name="Tomsovsky M."/>
            <person name="Tulloss R.E."/>
            <person name="Uehling J."/>
            <person name="Grigoriev I.V."/>
            <person name="Vagvolgyi C."/>
            <person name="Papp T."/>
            <person name="Martin F.M."/>
            <person name="Miettinen O."/>
            <person name="Hibbett D.S."/>
            <person name="Nagy L.G."/>
        </authorList>
    </citation>
    <scope>NUCLEOTIDE SEQUENCE [LARGE SCALE GENOMIC DNA]</scope>
    <source>
        <strain evidence="6 7">FP101781</strain>
    </source>
</reference>